<accession>A0A420HCC9</accession>
<organism evidence="1 2">
    <name type="scientific">Erysiphe neolycopersici</name>
    <dbReference type="NCBI Taxonomy" id="212602"/>
    <lineage>
        <taxon>Eukaryota</taxon>
        <taxon>Fungi</taxon>
        <taxon>Dikarya</taxon>
        <taxon>Ascomycota</taxon>
        <taxon>Pezizomycotina</taxon>
        <taxon>Leotiomycetes</taxon>
        <taxon>Erysiphales</taxon>
        <taxon>Erysiphaceae</taxon>
        <taxon>Erysiphe</taxon>
    </lineage>
</organism>
<name>A0A420HCC9_9PEZI</name>
<dbReference type="EMBL" id="MCFK01009234">
    <property type="protein sequence ID" value="RKF55106.1"/>
    <property type="molecule type" value="Genomic_DNA"/>
</dbReference>
<keyword evidence="2" id="KW-1185">Reference proteome</keyword>
<proteinExistence type="predicted"/>
<comment type="caution">
    <text evidence="1">The sequence shown here is derived from an EMBL/GenBank/DDBJ whole genome shotgun (WGS) entry which is preliminary data.</text>
</comment>
<gene>
    <name evidence="1" type="ORF">OnM2_092006</name>
</gene>
<sequence>MKKVIGIVWATEQQQKWFKPTNLSSHGQDSQQQDCDFRHKVFLIMRPRKAVENMEKISPLQLLNLVFLSHKMAPGTFLASEEDLERDKQEIC</sequence>
<dbReference type="AlphaFoldDB" id="A0A420HCC9"/>
<protein>
    <submittedName>
        <fullName evidence="1">Uncharacterized protein</fullName>
    </submittedName>
</protein>
<evidence type="ECO:0000313" key="1">
    <source>
        <dbReference type="EMBL" id="RKF55106.1"/>
    </source>
</evidence>
<evidence type="ECO:0000313" key="2">
    <source>
        <dbReference type="Proteomes" id="UP000286134"/>
    </source>
</evidence>
<reference evidence="1 2" key="1">
    <citation type="journal article" date="2018" name="BMC Genomics">
        <title>Comparative genome analyses reveal sequence features reflecting distinct modes of host-adaptation between dicot and monocot powdery mildew.</title>
        <authorList>
            <person name="Wu Y."/>
            <person name="Ma X."/>
            <person name="Pan Z."/>
            <person name="Kale S.D."/>
            <person name="Song Y."/>
            <person name="King H."/>
            <person name="Zhang Q."/>
            <person name="Presley C."/>
            <person name="Deng X."/>
            <person name="Wei C.I."/>
            <person name="Xiao S."/>
        </authorList>
    </citation>
    <scope>NUCLEOTIDE SEQUENCE [LARGE SCALE GENOMIC DNA]</scope>
    <source>
        <strain evidence="1">UMSG2</strain>
    </source>
</reference>
<dbReference type="Proteomes" id="UP000286134">
    <property type="component" value="Unassembled WGS sequence"/>
</dbReference>